<protein>
    <submittedName>
        <fullName evidence="3">Uncharacterized protein</fullName>
    </submittedName>
</protein>
<evidence type="ECO:0000313" key="3">
    <source>
        <dbReference type="EMBL" id="MCP3732061.1"/>
    </source>
</evidence>
<evidence type="ECO:0000313" key="4">
    <source>
        <dbReference type="Proteomes" id="UP001139451"/>
    </source>
</evidence>
<sequence length="75" mass="7822">MRTKTLFSLLVLCGSTAALANLPAAQDSPLQNQLTNEGVPAPDTTAPETQSNRTDVEPSADPTDNGTEAPPNATW</sequence>
<organism evidence="3 4">
    <name type="scientific">Sphingomonas tagetis</name>
    <dbReference type="NCBI Taxonomy" id="2949092"/>
    <lineage>
        <taxon>Bacteria</taxon>
        <taxon>Pseudomonadati</taxon>
        <taxon>Pseudomonadota</taxon>
        <taxon>Alphaproteobacteria</taxon>
        <taxon>Sphingomonadales</taxon>
        <taxon>Sphingomonadaceae</taxon>
        <taxon>Sphingomonas</taxon>
    </lineage>
</organism>
<keyword evidence="4" id="KW-1185">Reference proteome</keyword>
<proteinExistence type="predicted"/>
<accession>A0A9X2HIZ4</accession>
<feature type="signal peptide" evidence="2">
    <location>
        <begin position="1"/>
        <end position="20"/>
    </location>
</feature>
<dbReference type="AlphaFoldDB" id="A0A9X2HIZ4"/>
<evidence type="ECO:0000256" key="1">
    <source>
        <dbReference type="SAM" id="MobiDB-lite"/>
    </source>
</evidence>
<gene>
    <name evidence="3" type="ORF">M9978_16680</name>
</gene>
<feature type="chain" id="PRO_5040975136" evidence="2">
    <location>
        <begin position="21"/>
        <end position="75"/>
    </location>
</feature>
<dbReference type="RefSeq" id="WP_254295175.1">
    <property type="nucleotide sequence ID" value="NZ_JAMLDX010000014.1"/>
</dbReference>
<keyword evidence="2" id="KW-0732">Signal</keyword>
<feature type="region of interest" description="Disordered" evidence="1">
    <location>
        <begin position="25"/>
        <end position="75"/>
    </location>
</feature>
<name>A0A9X2HIZ4_9SPHN</name>
<dbReference type="EMBL" id="JAMLDX010000014">
    <property type="protein sequence ID" value="MCP3732061.1"/>
    <property type="molecule type" value="Genomic_DNA"/>
</dbReference>
<reference evidence="3" key="1">
    <citation type="submission" date="2022-05" db="EMBL/GenBank/DDBJ databases">
        <title>Sphingomonas sp. strain MG17 Genome sequencing and assembly.</title>
        <authorList>
            <person name="Kim I."/>
        </authorList>
    </citation>
    <scope>NUCLEOTIDE SEQUENCE</scope>
    <source>
        <strain evidence="3">MG17</strain>
    </source>
</reference>
<comment type="caution">
    <text evidence="3">The sequence shown here is derived from an EMBL/GenBank/DDBJ whole genome shotgun (WGS) entry which is preliminary data.</text>
</comment>
<evidence type="ECO:0000256" key="2">
    <source>
        <dbReference type="SAM" id="SignalP"/>
    </source>
</evidence>
<dbReference type="Proteomes" id="UP001139451">
    <property type="component" value="Unassembled WGS sequence"/>
</dbReference>